<accession>A0A8H6BC58</accession>
<feature type="region of interest" description="Disordered" evidence="1">
    <location>
        <begin position="240"/>
        <end position="305"/>
    </location>
</feature>
<feature type="compositionally biased region" description="Basic and acidic residues" evidence="1">
    <location>
        <begin position="243"/>
        <end position="259"/>
    </location>
</feature>
<evidence type="ECO:0000313" key="2">
    <source>
        <dbReference type="EMBL" id="KAF6009080.1"/>
    </source>
</evidence>
<sequence>MNLYWEDELTLKEGGLKRPILVKHKYDYKGVGQDANDGVAWWERLFDGQLKALDVNGGGIDQVAAGKKNTGIPTMFNPNASKVKASGIDKSESPLYRMFVFGEILQGTIGNHAEPPKVKKNLTPQKNAKSDVSLVSSDDRLVIFDVSSDNDEEHKHEHGHRHKHKSGHKKSHKHRRNHNSDEDKDKIQSQSDEKPNSHSHKHNHKHKHKHENVKVTMEGKEAGVLIGGKNENKLVFPDIGGKMIDDSRHPNRHSHNAETHKKRKHSHKNKQSGDTGGHRSKRERQSNRKSVISQERQYENKCSVI</sequence>
<feature type="compositionally biased region" description="Basic residues" evidence="1">
    <location>
        <begin position="260"/>
        <end position="270"/>
    </location>
</feature>
<evidence type="ECO:0000313" key="3">
    <source>
        <dbReference type="Proteomes" id="UP000568158"/>
    </source>
</evidence>
<dbReference type="Proteomes" id="UP000568158">
    <property type="component" value="Unassembled WGS sequence"/>
</dbReference>
<dbReference type="EMBL" id="JABCYN010000031">
    <property type="protein sequence ID" value="KAF6009080.1"/>
    <property type="molecule type" value="Genomic_DNA"/>
</dbReference>
<organism evidence="2 3">
    <name type="scientific">Dekkera bruxellensis</name>
    <name type="common">Brettanomyces custersii</name>
    <dbReference type="NCBI Taxonomy" id="5007"/>
    <lineage>
        <taxon>Eukaryota</taxon>
        <taxon>Fungi</taxon>
        <taxon>Dikarya</taxon>
        <taxon>Ascomycota</taxon>
        <taxon>Saccharomycotina</taxon>
        <taxon>Pichiomycetes</taxon>
        <taxon>Pichiales</taxon>
        <taxon>Pichiaceae</taxon>
        <taxon>Brettanomyces</taxon>
    </lineage>
</organism>
<evidence type="ECO:0000256" key="1">
    <source>
        <dbReference type="SAM" id="MobiDB-lite"/>
    </source>
</evidence>
<feature type="compositionally biased region" description="Basic and acidic residues" evidence="1">
    <location>
        <begin position="178"/>
        <end position="196"/>
    </location>
</feature>
<feature type="region of interest" description="Disordered" evidence="1">
    <location>
        <begin position="149"/>
        <end position="216"/>
    </location>
</feature>
<feature type="region of interest" description="Disordered" evidence="1">
    <location>
        <begin position="110"/>
        <end position="134"/>
    </location>
</feature>
<gene>
    <name evidence="2" type="ORF">HII12_003654</name>
</gene>
<protein>
    <submittedName>
        <fullName evidence="2">Uncharacterized protein</fullName>
    </submittedName>
</protein>
<feature type="compositionally biased region" description="Basic residues" evidence="1">
    <location>
        <begin position="157"/>
        <end position="177"/>
    </location>
</feature>
<name>A0A8H6BC58_DEKBR</name>
<reference evidence="2 3" key="1">
    <citation type="journal article" date="2020" name="Appl. Microbiol. Biotechnol.">
        <title>Targeted gene deletion in Brettanomyces bruxellensis with an expression-free CRISPR-Cas9 system.</title>
        <authorList>
            <person name="Varela C."/>
            <person name="Bartel C."/>
            <person name="Onetto C."/>
            <person name="Borneman A."/>
        </authorList>
    </citation>
    <scope>NUCLEOTIDE SEQUENCE [LARGE SCALE GENOMIC DNA]</scope>
    <source>
        <strain evidence="2 3">AWRI1613</strain>
    </source>
</reference>
<comment type="caution">
    <text evidence="2">The sequence shown here is derived from an EMBL/GenBank/DDBJ whole genome shotgun (WGS) entry which is preliminary data.</text>
</comment>
<proteinExistence type="predicted"/>
<dbReference type="AlphaFoldDB" id="A0A8H6BC58"/>
<feature type="compositionally biased region" description="Basic residues" evidence="1">
    <location>
        <begin position="197"/>
        <end position="211"/>
    </location>
</feature>